<dbReference type="SUPFAM" id="SSF55729">
    <property type="entry name" value="Acyl-CoA N-acyltransferases (Nat)"/>
    <property type="match status" value="1"/>
</dbReference>
<keyword evidence="3" id="KW-1185">Reference proteome</keyword>
<evidence type="ECO:0000313" key="3">
    <source>
        <dbReference type="Proteomes" id="UP000065641"/>
    </source>
</evidence>
<protein>
    <recommendedName>
        <fullName evidence="1">N-acetyltransferase domain-containing protein</fullName>
    </recommendedName>
</protein>
<dbReference type="Gene3D" id="3.40.630.30">
    <property type="match status" value="1"/>
</dbReference>
<reference evidence="2 3" key="1">
    <citation type="submission" date="2015-11" db="EMBL/GenBank/DDBJ databases">
        <authorList>
            <person name="Zhang Y."/>
            <person name="Guo Z."/>
        </authorList>
    </citation>
    <scope>NUCLEOTIDE SEQUENCE [LARGE SCALE GENOMIC DNA]</scope>
    <source>
        <strain evidence="2 3">KCTC 32221</strain>
    </source>
</reference>
<dbReference type="PANTHER" id="PTHR43415:SF3">
    <property type="entry name" value="GNAT-FAMILY ACETYLTRANSFERASE"/>
    <property type="match status" value="1"/>
</dbReference>
<dbReference type="EMBL" id="CP013189">
    <property type="protein sequence ID" value="ALO44966.1"/>
    <property type="molecule type" value="Genomic_DNA"/>
</dbReference>
<dbReference type="GO" id="GO:0016747">
    <property type="term" value="F:acyltransferase activity, transferring groups other than amino-acyl groups"/>
    <property type="evidence" value="ECO:0007669"/>
    <property type="project" value="InterPro"/>
</dbReference>
<organism evidence="2 3">
    <name type="scientific">Pseudohongiella spirulinae</name>
    <dbReference type="NCBI Taxonomy" id="1249552"/>
    <lineage>
        <taxon>Bacteria</taxon>
        <taxon>Pseudomonadati</taxon>
        <taxon>Pseudomonadota</taxon>
        <taxon>Gammaproteobacteria</taxon>
        <taxon>Pseudomonadales</taxon>
        <taxon>Pseudohongiellaceae</taxon>
        <taxon>Pseudohongiella</taxon>
    </lineage>
</organism>
<name>A0A0S2K9G1_9GAMM</name>
<dbReference type="STRING" id="1249552.PS2015_274"/>
<proteinExistence type="predicted"/>
<dbReference type="PANTHER" id="PTHR43415">
    <property type="entry name" value="SPERMIDINE N(1)-ACETYLTRANSFERASE"/>
    <property type="match status" value="1"/>
</dbReference>
<dbReference type="RefSeq" id="WP_058020478.1">
    <property type="nucleotide sequence ID" value="NZ_CP013189.1"/>
</dbReference>
<dbReference type="KEGG" id="pspi:PS2015_274"/>
<dbReference type="InterPro" id="IPR016181">
    <property type="entry name" value="Acyl_CoA_acyltransferase"/>
</dbReference>
<dbReference type="AlphaFoldDB" id="A0A0S2K9G1"/>
<dbReference type="PROSITE" id="PS51186">
    <property type="entry name" value="GNAT"/>
    <property type="match status" value="1"/>
</dbReference>
<dbReference type="Proteomes" id="UP000065641">
    <property type="component" value="Chromosome"/>
</dbReference>
<dbReference type="CDD" id="cd04301">
    <property type="entry name" value="NAT_SF"/>
    <property type="match status" value="1"/>
</dbReference>
<dbReference type="Pfam" id="PF00583">
    <property type="entry name" value="Acetyltransf_1"/>
    <property type="match status" value="1"/>
</dbReference>
<evidence type="ECO:0000313" key="2">
    <source>
        <dbReference type="EMBL" id="ALO44966.1"/>
    </source>
</evidence>
<gene>
    <name evidence="2" type="ORF">PS2015_274</name>
</gene>
<sequence length="180" mass="20166" precursor="true">MATEIHPLTVELIPALAAHFGRHRNESGVNDIHFMPFLPDDPQGPRGASVDCAFLPLDKCGWQRWFCAQDMSTGNIVGHVDLKSDPLQSSMHWCQLGIGIEGAYRGQGLGERLMSRAIDFARHHEELEWIELRVFANNTPAVSLYQKLGFKTVGVLRDRFRLRGQSIDDIVMVLSIGKTV</sequence>
<evidence type="ECO:0000259" key="1">
    <source>
        <dbReference type="PROSITE" id="PS51186"/>
    </source>
</evidence>
<accession>A0A0S2K9G1</accession>
<dbReference type="OrthoDB" id="336415at2"/>
<dbReference type="InterPro" id="IPR000182">
    <property type="entry name" value="GNAT_dom"/>
</dbReference>
<feature type="domain" description="N-acetyltransferase" evidence="1">
    <location>
        <begin position="21"/>
        <end position="177"/>
    </location>
</feature>